<name>A0ABQ5JXB2_9EUKA</name>
<accession>A0ABQ5JXB2</accession>
<evidence type="ECO:0000313" key="3">
    <source>
        <dbReference type="Proteomes" id="UP001057375"/>
    </source>
</evidence>
<reference evidence="2" key="1">
    <citation type="submission" date="2022-03" db="EMBL/GenBank/DDBJ databases">
        <title>Draft genome sequence of Aduncisulcus paluster, a free-living microaerophilic Fornicata.</title>
        <authorList>
            <person name="Yuyama I."/>
            <person name="Kume K."/>
            <person name="Tamura T."/>
            <person name="Inagaki Y."/>
            <person name="Hashimoto T."/>
        </authorList>
    </citation>
    <scope>NUCLEOTIDE SEQUENCE</scope>
    <source>
        <strain evidence="2">NY0171</strain>
    </source>
</reference>
<proteinExistence type="predicted"/>
<protein>
    <submittedName>
        <fullName evidence="2">Uncharacterized protein</fullName>
    </submittedName>
</protein>
<keyword evidence="3" id="KW-1185">Reference proteome</keyword>
<organism evidence="2 3">
    <name type="scientific">Aduncisulcus paluster</name>
    <dbReference type="NCBI Taxonomy" id="2918883"/>
    <lineage>
        <taxon>Eukaryota</taxon>
        <taxon>Metamonada</taxon>
        <taxon>Carpediemonas-like organisms</taxon>
        <taxon>Aduncisulcus</taxon>
    </lineage>
</organism>
<dbReference type="EMBL" id="BQXS01011637">
    <property type="protein sequence ID" value="GKT14946.1"/>
    <property type="molecule type" value="Genomic_DNA"/>
</dbReference>
<dbReference type="Proteomes" id="UP001057375">
    <property type="component" value="Unassembled WGS sequence"/>
</dbReference>
<feature type="compositionally biased region" description="Basic and acidic residues" evidence="1">
    <location>
        <begin position="12"/>
        <end position="29"/>
    </location>
</feature>
<evidence type="ECO:0000256" key="1">
    <source>
        <dbReference type="SAM" id="MobiDB-lite"/>
    </source>
</evidence>
<feature type="compositionally biased region" description="Polar residues" evidence="1">
    <location>
        <begin position="1"/>
        <end position="11"/>
    </location>
</feature>
<gene>
    <name evidence="2" type="ORF">ADUPG1_010584</name>
</gene>
<feature type="region of interest" description="Disordered" evidence="1">
    <location>
        <begin position="1"/>
        <end position="33"/>
    </location>
</feature>
<evidence type="ECO:0000313" key="2">
    <source>
        <dbReference type="EMBL" id="GKT14946.1"/>
    </source>
</evidence>
<comment type="caution">
    <text evidence="2">The sequence shown here is derived from an EMBL/GenBank/DDBJ whole genome shotgun (WGS) entry which is preliminary data.</text>
</comment>
<sequence>MGSIDNGSSHPQNKDHQQEEKKEKTEKIHSHSSSPCILFDRQSISKELHQKKSLSMLLDDIKSESVDSTPASCVYSGSSTRSSVSCVDSVDCDSVIPIIPAKMLSSQEFSSLKSHFILPDVEHANIETIGHISRTDFLQRFLLVQSSRINFLKLSIPFAFPCSISSVVVGIVEDECKLASDSDQSVVHPRSLRFSFIHKDGSVSQHTFTMKDASSIVLDSDPSSPDSLDSICWFSCSVDAKNVVKCFIEGVESHFIFSSPSRMPSLVKSSKHEGSLLPLDLEMSSMTMESLNGLHFVLSSESFDECVEKQKKIRDARMEQAIKCTTVLPIESLIYKEGAYNMIEQSSIFGVLQEGERSSHAHVLREFLDLQREIMFNSIGFSLVRPQPIQCICLLASYKSEGLSDSRESESDLFSWKYHPKSISITFQCEHESERITKYYILPRPTIGDSRKISTQWVVCPVNISHVSSLTIHSLSNWDETIWSSLSAIRIIEFPEELHKLLHPARGFIEDSESYPSWVVCPVNISHVSSLTIHSLSNWDETIWSSLSAIRIIEFPEELHKLLHPARGFIEDSESYPSVLESEEICSISNGGDKHCSPRISRDETSTHPIIQDNGERRMDLHGDCQFEETEIIRICDESESNPDLVGGRGTSSPIYECHSSRIKDDRTMDVKGDDCQYIQEGGEKISIKPITTHDSEDCFDSRKHPSPGKVLKHKARETETVGMKSYSSCCAQ</sequence>